<dbReference type="EMBL" id="JAFNEN010002305">
    <property type="protein sequence ID" value="KAG8172849.1"/>
    <property type="molecule type" value="Genomic_DNA"/>
</dbReference>
<keyword evidence="2" id="KW-1185">Reference proteome</keyword>
<organism evidence="1 2">
    <name type="scientific">Oedothorax gibbosus</name>
    <dbReference type="NCBI Taxonomy" id="931172"/>
    <lineage>
        <taxon>Eukaryota</taxon>
        <taxon>Metazoa</taxon>
        <taxon>Ecdysozoa</taxon>
        <taxon>Arthropoda</taxon>
        <taxon>Chelicerata</taxon>
        <taxon>Arachnida</taxon>
        <taxon>Araneae</taxon>
        <taxon>Araneomorphae</taxon>
        <taxon>Entelegynae</taxon>
        <taxon>Araneoidea</taxon>
        <taxon>Linyphiidae</taxon>
        <taxon>Erigoninae</taxon>
        <taxon>Oedothorax</taxon>
    </lineage>
</organism>
<dbReference type="AlphaFoldDB" id="A0AAV6TLT9"/>
<sequence length="149" mass="17366">MPCAGHDETGAVVTSMQQIQPNIGKLGLNDGHLRHHRSHPTSPRVVHDRKVPRRRATVWVRDDFHPFVSYRRRRGRGEIGTLHLSGGCHILLRRQDELIGKERSRRLVKEVALVISEHDELKHLLLLLHSLGRMRQPWKKTEHQYNVEK</sequence>
<accession>A0AAV6TLT9</accession>
<proteinExistence type="predicted"/>
<evidence type="ECO:0000313" key="2">
    <source>
        <dbReference type="Proteomes" id="UP000827092"/>
    </source>
</evidence>
<name>A0AAV6TLT9_9ARAC</name>
<evidence type="ECO:0000313" key="1">
    <source>
        <dbReference type="EMBL" id="KAG8172849.1"/>
    </source>
</evidence>
<comment type="caution">
    <text evidence="1">The sequence shown here is derived from an EMBL/GenBank/DDBJ whole genome shotgun (WGS) entry which is preliminary data.</text>
</comment>
<gene>
    <name evidence="1" type="ORF">JTE90_010243</name>
</gene>
<reference evidence="1 2" key="1">
    <citation type="journal article" date="2022" name="Nat. Ecol. Evol.">
        <title>A masculinizing supergene underlies an exaggerated male reproductive morph in a spider.</title>
        <authorList>
            <person name="Hendrickx F."/>
            <person name="De Corte Z."/>
            <person name="Sonet G."/>
            <person name="Van Belleghem S.M."/>
            <person name="Kostlbacher S."/>
            <person name="Vangestel C."/>
        </authorList>
    </citation>
    <scope>NUCLEOTIDE SEQUENCE [LARGE SCALE GENOMIC DNA]</scope>
    <source>
        <strain evidence="1">W744_W776</strain>
    </source>
</reference>
<protein>
    <submittedName>
        <fullName evidence="1">Uncharacterized protein</fullName>
    </submittedName>
</protein>
<dbReference type="Proteomes" id="UP000827092">
    <property type="component" value="Unassembled WGS sequence"/>
</dbReference>